<evidence type="ECO:0000313" key="1">
    <source>
        <dbReference type="EMBL" id="DAE28213.1"/>
    </source>
</evidence>
<reference evidence="1" key="1">
    <citation type="journal article" date="2021" name="Proc. Natl. Acad. Sci. U.S.A.">
        <title>A Catalog of Tens of Thousands of Viruses from Human Metagenomes Reveals Hidden Associations with Chronic Diseases.</title>
        <authorList>
            <person name="Tisza M.J."/>
            <person name="Buck C.B."/>
        </authorList>
    </citation>
    <scope>NUCLEOTIDE SEQUENCE</scope>
    <source>
        <strain evidence="1">CtQcs9</strain>
    </source>
</reference>
<name>A0A8S5RAX8_9VIRU</name>
<sequence length="94" mass="10637">MEKNLTPLLKSLLHIGATLQTCSTDESLHMLKYDLDADLPKGCSVDIDDLEVYLEDIKDENRLRITDIAEIRGVYFVDLDNGPSLIYKGDITHE</sequence>
<dbReference type="EMBL" id="BK059082">
    <property type="protein sequence ID" value="DAE28213.1"/>
    <property type="molecule type" value="Genomic_DNA"/>
</dbReference>
<protein>
    <submittedName>
        <fullName evidence="1">Uncharacterized protein</fullName>
    </submittedName>
</protein>
<proteinExistence type="predicted"/>
<accession>A0A8S5RAX8</accession>
<organism evidence="1">
    <name type="scientific">virus sp. ctQcs9</name>
    <dbReference type="NCBI Taxonomy" id="2825816"/>
    <lineage>
        <taxon>Viruses</taxon>
    </lineage>
</organism>